<keyword evidence="3" id="KW-1185">Reference proteome</keyword>
<accession>A0A1Y0C797</accession>
<reference evidence="2 3" key="1">
    <citation type="submission" date="2017-04" db="EMBL/GenBank/DDBJ databases">
        <title>Whole Genome Sequence of 1,4-Dioxane Degrading Bacterium Mycobacterium dioxanotrophicus PH-06.</title>
        <authorList>
            <person name="He Y."/>
        </authorList>
    </citation>
    <scope>NUCLEOTIDE SEQUENCE [LARGE SCALE GENOMIC DNA]</scope>
    <source>
        <strain evidence="2 3">PH-06</strain>
    </source>
</reference>
<dbReference type="Proteomes" id="UP000195331">
    <property type="component" value="Chromosome"/>
</dbReference>
<dbReference type="KEGG" id="mdx:BTO20_23345"/>
<sequence length="72" mass="6307">MAGGDGIAGGAGMAGGDGIAGGGGTTTVPLPPPVVSSGGAVGASETVVCSVGATAGLDVVLEVVDVVVSVVG</sequence>
<dbReference type="AlphaFoldDB" id="A0A1Y0C797"/>
<feature type="region of interest" description="Disordered" evidence="1">
    <location>
        <begin position="21"/>
        <end position="40"/>
    </location>
</feature>
<evidence type="ECO:0000313" key="2">
    <source>
        <dbReference type="EMBL" id="ART71083.1"/>
    </source>
</evidence>
<gene>
    <name evidence="2" type="ORF">BTO20_23345</name>
</gene>
<name>A0A1Y0C797_9MYCO</name>
<proteinExistence type="predicted"/>
<protein>
    <submittedName>
        <fullName evidence="2">Uncharacterized protein</fullName>
    </submittedName>
</protein>
<organism evidence="2 3">
    <name type="scientific">Mycobacterium dioxanotrophicus</name>
    <dbReference type="NCBI Taxonomy" id="482462"/>
    <lineage>
        <taxon>Bacteria</taxon>
        <taxon>Bacillati</taxon>
        <taxon>Actinomycetota</taxon>
        <taxon>Actinomycetes</taxon>
        <taxon>Mycobacteriales</taxon>
        <taxon>Mycobacteriaceae</taxon>
        <taxon>Mycobacterium</taxon>
    </lineage>
</organism>
<dbReference type="EMBL" id="CP020809">
    <property type="protein sequence ID" value="ART71083.1"/>
    <property type="molecule type" value="Genomic_DNA"/>
</dbReference>
<dbReference type="RefSeq" id="WP_198344034.1">
    <property type="nucleotide sequence ID" value="NZ_CP020809.1"/>
</dbReference>
<evidence type="ECO:0000256" key="1">
    <source>
        <dbReference type="SAM" id="MobiDB-lite"/>
    </source>
</evidence>
<evidence type="ECO:0000313" key="3">
    <source>
        <dbReference type="Proteomes" id="UP000195331"/>
    </source>
</evidence>